<name>A0A1H1NAM5_MUCMA</name>
<dbReference type="OrthoDB" id="1495241at2"/>
<keyword evidence="4" id="KW-1185">Reference proteome</keyword>
<dbReference type="PANTHER" id="PTHR34477:SF1">
    <property type="entry name" value="UPF0213 PROTEIN YHBQ"/>
    <property type="match status" value="1"/>
</dbReference>
<protein>
    <submittedName>
        <fullName evidence="3">Putative endonuclease</fullName>
    </submittedName>
</protein>
<evidence type="ECO:0000259" key="2">
    <source>
        <dbReference type="PROSITE" id="PS50164"/>
    </source>
</evidence>
<dbReference type="Gene3D" id="3.40.1440.10">
    <property type="entry name" value="GIY-YIG endonuclease"/>
    <property type="match status" value="1"/>
</dbReference>
<dbReference type="SUPFAM" id="SSF82771">
    <property type="entry name" value="GIY-YIG endonuclease"/>
    <property type="match status" value="1"/>
</dbReference>
<keyword evidence="3" id="KW-0540">Nuclease</keyword>
<dbReference type="CDD" id="cd10456">
    <property type="entry name" value="GIY-YIG_UPF0213"/>
    <property type="match status" value="1"/>
</dbReference>
<sequence length="97" mass="11576">MNQYFVYILLCSDNSYYTGITNDLERRLYEHDNGISPSSYTSKRRPVKLVFHERFPDPAQAIAFEKQIKGWNRTKKEALINRDWHLLPELSVRKKQT</sequence>
<gene>
    <name evidence="3" type="ORF">SAMN05216490_0277</name>
</gene>
<keyword evidence="3" id="KW-0378">Hydrolase</keyword>
<dbReference type="EMBL" id="LT629740">
    <property type="protein sequence ID" value="SDR96022.1"/>
    <property type="molecule type" value="Genomic_DNA"/>
</dbReference>
<keyword evidence="3" id="KW-0255">Endonuclease</keyword>
<dbReference type="InterPro" id="IPR000305">
    <property type="entry name" value="GIY-YIG_endonuc"/>
</dbReference>
<evidence type="ECO:0000313" key="4">
    <source>
        <dbReference type="Proteomes" id="UP000199679"/>
    </source>
</evidence>
<dbReference type="Pfam" id="PF01541">
    <property type="entry name" value="GIY-YIG"/>
    <property type="match status" value="1"/>
</dbReference>
<dbReference type="GO" id="GO:0004519">
    <property type="term" value="F:endonuclease activity"/>
    <property type="evidence" value="ECO:0007669"/>
    <property type="project" value="UniProtKB-KW"/>
</dbReference>
<dbReference type="InterPro" id="IPR050190">
    <property type="entry name" value="UPF0213_domain"/>
</dbReference>
<dbReference type="PROSITE" id="PS50164">
    <property type="entry name" value="GIY_YIG"/>
    <property type="match status" value="1"/>
</dbReference>
<dbReference type="AlphaFoldDB" id="A0A1H1NAM5"/>
<dbReference type="Proteomes" id="UP000199679">
    <property type="component" value="Chromosome I"/>
</dbReference>
<dbReference type="PANTHER" id="PTHR34477">
    <property type="entry name" value="UPF0213 PROTEIN YHBQ"/>
    <property type="match status" value="1"/>
</dbReference>
<organism evidence="3 4">
    <name type="scientific">Mucilaginibacter mallensis</name>
    <dbReference type="NCBI Taxonomy" id="652787"/>
    <lineage>
        <taxon>Bacteria</taxon>
        <taxon>Pseudomonadati</taxon>
        <taxon>Bacteroidota</taxon>
        <taxon>Sphingobacteriia</taxon>
        <taxon>Sphingobacteriales</taxon>
        <taxon>Sphingobacteriaceae</taxon>
        <taxon>Mucilaginibacter</taxon>
    </lineage>
</organism>
<reference evidence="3 4" key="1">
    <citation type="submission" date="2016-10" db="EMBL/GenBank/DDBJ databases">
        <authorList>
            <person name="de Groot N.N."/>
        </authorList>
    </citation>
    <scope>NUCLEOTIDE SEQUENCE [LARGE SCALE GENOMIC DNA]</scope>
    <source>
        <strain evidence="3 4">MP1X4</strain>
    </source>
</reference>
<accession>A0A1H1NAM5</accession>
<proteinExistence type="inferred from homology"/>
<evidence type="ECO:0000313" key="3">
    <source>
        <dbReference type="EMBL" id="SDR96022.1"/>
    </source>
</evidence>
<dbReference type="InterPro" id="IPR035901">
    <property type="entry name" value="GIY-YIG_endonuc_sf"/>
</dbReference>
<feature type="domain" description="GIY-YIG" evidence="2">
    <location>
        <begin position="2"/>
        <end position="78"/>
    </location>
</feature>
<comment type="similarity">
    <text evidence="1">Belongs to the UPF0213 family.</text>
</comment>
<evidence type="ECO:0000256" key="1">
    <source>
        <dbReference type="ARBA" id="ARBA00007435"/>
    </source>
</evidence>
<dbReference type="RefSeq" id="WP_091368027.1">
    <property type="nucleotide sequence ID" value="NZ_LT629740.1"/>
</dbReference>